<dbReference type="Gene3D" id="1.20.1740.10">
    <property type="entry name" value="Amino acid/polyamine transporter I"/>
    <property type="match status" value="1"/>
</dbReference>
<feature type="transmembrane region" description="Helical" evidence="8">
    <location>
        <begin position="335"/>
        <end position="356"/>
    </location>
</feature>
<evidence type="ECO:0000313" key="9">
    <source>
        <dbReference type="EMBL" id="RNA43416.1"/>
    </source>
</evidence>
<protein>
    <submittedName>
        <fullName evidence="9">Y+L amino acid transporter 2</fullName>
    </submittedName>
</protein>
<evidence type="ECO:0000313" key="10">
    <source>
        <dbReference type="Proteomes" id="UP000276133"/>
    </source>
</evidence>
<feature type="transmembrane region" description="Helical" evidence="8">
    <location>
        <begin position="210"/>
        <end position="229"/>
    </location>
</feature>
<feature type="transmembrane region" description="Helical" evidence="8">
    <location>
        <begin position="421"/>
        <end position="443"/>
    </location>
</feature>
<dbReference type="PANTHER" id="PTHR11785:SF528">
    <property type="entry name" value="AMINO ACID TRANSPORTER PROTEIN JHI-21"/>
    <property type="match status" value="1"/>
</dbReference>
<evidence type="ECO:0000256" key="8">
    <source>
        <dbReference type="SAM" id="Phobius"/>
    </source>
</evidence>
<organism evidence="9 10">
    <name type="scientific">Brachionus plicatilis</name>
    <name type="common">Marine rotifer</name>
    <name type="synonym">Brachionus muelleri</name>
    <dbReference type="NCBI Taxonomy" id="10195"/>
    <lineage>
        <taxon>Eukaryota</taxon>
        <taxon>Metazoa</taxon>
        <taxon>Spiralia</taxon>
        <taxon>Gnathifera</taxon>
        <taxon>Rotifera</taxon>
        <taxon>Eurotatoria</taxon>
        <taxon>Monogononta</taxon>
        <taxon>Pseudotrocha</taxon>
        <taxon>Ploima</taxon>
        <taxon>Brachionidae</taxon>
        <taxon>Brachionus</taxon>
    </lineage>
</organism>
<keyword evidence="5 8" id="KW-0812">Transmembrane</keyword>
<feature type="transmembrane region" description="Helical" evidence="8">
    <location>
        <begin position="290"/>
        <end position="315"/>
    </location>
</feature>
<dbReference type="Proteomes" id="UP000276133">
    <property type="component" value="Unassembled WGS sequence"/>
</dbReference>
<evidence type="ECO:0000256" key="7">
    <source>
        <dbReference type="ARBA" id="ARBA00023136"/>
    </source>
</evidence>
<dbReference type="InterPro" id="IPR050598">
    <property type="entry name" value="AminoAcid_Transporter"/>
</dbReference>
<dbReference type="PANTHER" id="PTHR11785">
    <property type="entry name" value="AMINO ACID TRANSPORTER"/>
    <property type="match status" value="1"/>
</dbReference>
<reference evidence="9 10" key="1">
    <citation type="journal article" date="2018" name="Sci. Rep.">
        <title>Genomic signatures of local adaptation to the degree of environmental predictability in rotifers.</title>
        <authorList>
            <person name="Franch-Gras L."/>
            <person name="Hahn C."/>
            <person name="Garcia-Roger E.M."/>
            <person name="Carmona M.J."/>
            <person name="Serra M."/>
            <person name="Gomez A."/>
        </authorList>
    </citation>
    <scope>NUCLEOTIDE SEQUENCE [LARGE SCALE GENOMIC DNA]</scope>
    <source>
        <strain evidence="9">HYR1</strain>
    </source>
</reference>
<dbReference type="OrthoDB" id="10062876at2759"/>
<evidence type="ECO:0000256" key="1">
    <source>
        <dbReference type="ARBA" id="ARBA00004651"/>
    </source>
</evidence>
<sequence length="474" mass="52368">MSSSADPGEKVELKKTIGLFGGVSLIIGVIVGSGIFVSPKGVTQEVGSVGLSLIIWVICGILSIFGAQTYAELGCMIPKAGGDYEYIMTAFGSLYGFLFVWSQLIIIIPTANAVAALTFADYILQPIYPSCDAPLVSRTLIAACAVLILTWLNCVSVKWVNRIQNVFSAGKIIALLIIIAFGIFCLFQGRVENFTSPFEDSNYDPGKIAVAFYSGLFCYAGWSYLNFVVEEVKEPNKTLPRSIWIGLIIVIIVYTFTNVAYFTLLTPRKMLESNAVAVTFSEELIGNYSWIISIFVALSTFGFVNGILFSTSRIIFGAARNNHMPNMLAFISIKYFTPIVSVMFMSFATLVCLLFQDTFVLINLGVLAEYLFIALSVAGLLMLRKTQPNLPRPIKVNLFYPYTFLIVCIFIILMTLYQIPLESFCCLAIIALGIPVYGVGVVWKKPKQIQDKLDIMTIFVQKLTNSVFDESKLE</sequence>
<dbReference type="FunFam" id="1.20.1740.10:FF:000003">
    <property type="entry name" value="Y+L amino acid transporter 1 isoform X1"/>
    <property type="match status" value="1"/>
</dbReference>
<evidence type="ECO:0000256" key="4">
    <source>
        <dbReference type="ARBA" id="ARBA00022475"/>
    </source>
</evidence>
<dbReference type="STRING" id="10195.A0A3M7T5V8"/>
<name>A0A3M7T5V8_BRAPC</name>
<evidence type="ECO:0000256" key="2">
    <source>
        <dbReference type="ARBA" id="ARBA00007040"/>
    </source>
</evidence>
<feature type="transmembrane region" description="Helical" evidence="8">
    <location>
        <begin position="362"/>
        <end position="384"/>
    </location>
</feature>
<evidence type="ECO:0000256" key="5">
    <source>
        <dbReference type="ARBA" id="ARBA00022692"/>
    </source>
</evidence>
<keyword evidence="3" id="KW-0813">Transport</keyword>
<feature type="transmembrane region" description="Helical" evidence="8">
    <location>
        <begin position="17"/>
        <end position="37"/>
    </location>
</feature>
<feature type="transmembrane region" description="Helical" evidence="8">
    <location>
        <begin position="396"/>
        <end position="415"/>
    </location>
</feature>
<dbReference type="Pfam" id="PF13520">
    <property type="entry name" value="AA_permease_2"/>
    <property type="match status" value="1"/>
</dbReference>
<comment type="similarity">
    <text evidence="2">Belongs to the amino acid-polyamine-organocation (APC) superfamily. L-type amino acid transporter (LAT) (TC 2.A.3.8) family.</text>
</comment>
<gene>
    <name evidence="9" type="ORF">BpHYR1_039711</name>
</gene>
<dbReference type="InterPro" id="IPR002293">
    <property type="entry name" value="AA/rel_permease1"/>
</dbReference>
<evidence type="ECO:0000256" key="6">
    <source>
        <dbReference type="ARBA" id="ARBA00022989"/>
    </source>
</evidence>
<feature type="transmembrane region" description="Helical" evidence="8">
    <location>
        <begin position="49"/>
        <end position="73"/>
    </location>
</feature>
<feature type="transmembrane region" description="Helical" evidence="8">
    <location>
        <begin position="172"/>
        <end position="190"/>
    </location>
</feature>
<accession>A0A3M7T5V8</accession>
<comment type="subcellular location">
    <subcellularLocation>
        <location evidence="1">Cell membrane</location>
        <topology evidence="1">Multi-pass membrane protein</topology>
    </subcellularLocation>
</comment>
<feature type="transmembrane region" description="Helical" evidence="8">
    <location>
        <begin position="94"/>
        <end position="120"/>
    </location>
</feature>
<feature type="transmembrane region" description="Helical" evidence="8">
    <location>
        <begin position="241"/>
        <end position="264"/>
    </location>
</feature>
<keyword evidence="4" id="KW-1003">Cell membrane</keyword>
<dbReference type="GO" id="GO:0005886">
    <property type="term" value="C:plasma membrane"/>
    <property type="evidence" value="ECO:0007669"/>
    <property type="project" value="UniProtKB-SubCell"/>
</dbReference>
<keyword evidence="6 8" id="KW-1133">Transmembrane helix</keyword>
<dbReference type="GO" id="GO:0015179">
    <property type="term" value="F:L-amino acid transmembrane transporter activity"/>
    <property type="evidence" value="ECO:0007669"/>
    <property type="project" value="TreeGrafter"/>
</dbReference>
<keyword evidence="7 8" id="KW-0472">Membrane</keyword>
<dbReference type="EMBL" id="REGN01000224">
    <property type="protein sequence ID" value="RNA43416.1"/>
    <property type="molecule type" value="Genomic_DNA"/>
</dbReference>
<dbReference type="PIRSF" id="PIRSF006060">
    <property type="entry name" value="AA_transporter"/>
    <property type="match status" value="1"/>
</dbReference>
<evidence type="ECO:0000256" key="3">
    <source>
        <dbReference type="ARBA" id="ARBA00022448"/>
    </source>
</evidence>
<comment type="caution">
    <text evidence="9">The sequence shown here is derived from an EMBL/GenBank/DDBJ whole genome shotgun (WGS) entry which is preliminary data.</text>
</comment>
<dbReference type="AlphaFoldDB" id="A0A3M7T5V8"/>
<keyword evidence="10" id="KW-1185">Reference proteome</keyword>
<proteinExistence type="inferred from homology"/>